<reference evidence="3" key="1">
    <citation type="journal article" date="2017" name="Nature">
        <title>The sunflower genome provides insights into oil metabolism, flowering and Asterid evolution.</title>
        <authorList>
            <person name="Badouin H."/>
            <person name="Gouzy J."/>
            <person name="Grassa C.J."/>
            <person name="Murat F."/>
            <person name="Staton S.E."/>
            <person name="Cottret L."/>
            <person name="Lelandais-Briere C."/>
            <person name="Owens G.L."/>
            <person name="Carrere S."/>
            <person name="Mayjonade B."/>
            <person name="Legrand L."/>
            <person name="Gill N."/>
            <person name="Kane N.C."/>
            <person name="Bowers J.E."/>
            <person name="Hubner S."/>
            <person name="Bellec A."/>
            <person name="Berard A."/>
            <person name="Berges H."/>
            <person name="Blanchet N."/>
            <person name="Boniface M.C."/>
            <person name="Brunel D."/>
            <person name="Catrice O."/>
            <person name="Chaidir N."/>
            <person name="Claudel C."/>
            <person name="Donnadieu C."/>
            <person name="Faraut T."/>
            <person name="Fievet G."/>
            <person name="Helmstetter N."/>
            <person name="King M."/>
            <person name="Knapp S.J."/>
            <person name="Lai Z."/>
            <person name="Le Paslier M.C."/>
            <person name="Lippi Y."/>
            <person name="Lorenzon L."/>
            <person name="Mandel J.R."/>
            <person name="Marage G."/>
            <person name="Marchand G."/>
            <person name="Marquand E."/>
            <person name="Bret-Mestries E."/>
            <person name="Morien E."/>
            <person name="Nambeesan S."/>
            <person name="Nguyen T."/>
            <person name="Pegot-Espagnet P."/>
            <person name="Pouilly N."/>
            <person name="Raftis F."/>
            <person name="Sallet E."/>
            <person name="Schiex T."/>
            <person name="Thomas J."/>
            <person name="Vandecasteele C."/>
            <person name="Vares D."/>
            <person name="Vear F."/>
            <person name="Vautrin S."/>
            <person name="Crespi M."/>
            <person name="Mangin B."/>
            <person name="Burke J.M."/>
            <person name="Salse J."/>
            <person name="Munos S."/>
            <person name="Vincourt P."/>
            <person name="Rieseberg L.H."/>
            <person name="Langlade N.B."/>
        </authorList>
    </citation>
    <scope>NUCLEOTIDE SEQUENCE</scope>
    <source>
        <tissue evidence="3">Leaves</tissue>
    </source>
</reference>
<dbReference type="InterPro" id="IPR000504">
    <property type="entry name" value="RRM_dom"/>
</dbReference>
<gene>
    <name evidence="3" type="ORF">HanXRQr2_Chr13g0572891</name>
</gene>
<dbReference type="PROSITE" id="PS50102">
    <property type="entry name" value="RRM"/>
    <property type="match status" value="1"/>
</dbReference>
<name>A0A9K3EDX9_HELAN</name>
<dbReference type="EMBL" id="MNCJ02000328">
    <property type="protein sequence ID" value="KAF5772110.1"/>
    <property type="molecule type" value="Genomic_DNA"/>
</dbReference>
<protein>
    <submittedName>
        <fullName evidence="3">RNA recognition motif domain, nucleotide-binding alpha-beta plait domain superfamily</fullName>
    </submittedName>
</protein>
<dbReference type="InterPro" id="IPR012677">
    <property type="entry name" value="Nucleotide-bd_a/b_plait_sf"/>
</dbReference>
<evidence type="ECO:0000313" key="3">
    <source>
        <dbReference type="EMBL" id="KAF5772110.1"/>
    </source>
</evidence>
<dbReference type="Gene3D" id="3.30.70.330">
    <property type="match status" value="1"/>
</dbReference>
<evidence type="ECO:0000313" key="4">
    <source>
        <dbReference type="Proteomes" id="UP000215914"/>
    </source>
</evidence>
<dbReference type="Proteomes" id="UP000215914">
    <property type="component" value="Unassembled WGS sequence"/>
</dbReference>
<reference evidence="3" key="2">
    <citation type="submission" date="2020-06" db="EMBL/GenBank/DDBJ databases">
        <title>Helianthus annuus Genome sequencing and assembly Release 2.</title>
        <authorList>
            <person name="Gouzy J."/>
            <person name="Langlade N."/>
            <person name="Munos S."/>
        </authorList>
    </citation>
    <scope>NUCLEOTIDE SEQUENCE</scope>
    <source>
        <tissue evidence="3">Leaves</tissue>
    </source>
</reference>
<organism evidence="3 4">
    <name type="scientific">Helianthus annuus</name>
    <name type="common">Common sunflower</name>
    <dbReference type="NCBI Taxonomy" id="4232"/>
    <lineage>
        <taxon>Eukaryota</taxon>
        <taxon>Viridiplantae</taxon>
        <taxon>Streptophyta</taxon>
        <taxon>Embryophyta</taxon>
        <taxon>Tracheophyta</taxon>
        <taxon>Spermatophyta</taxon>
        <taxon>Magnoliopsida</taxon>
        <taxon>eudicotyledons</taxon>
        <taxon>Gunneridae</taxon>
        <taxon>Pentapetalae</taxon>
        <taxon>asterids</taxon>
        <taxon>campanulids</taxon>
        <taxon>Asterales</taxon>
        <taxon>Asteraceae</taxon>
        <taxon>Asteroideae</taxon>
        <taxon>Heliantheae alliance</taxon>
        <taxon>Heliantheae</taxon>
        <taxon>Helianthus</taxon>
    </lineage>
</organism>
<comment type="caution">
    <text evidence="3">The sequence shown here is derived from an EMBL/GenBank/DDBJ whole genome shotgun (WGS) entry which is preliminary data.</text>
</comment>
<proteinExistence type="predicted"/>
<sequence>MGNPNRRGGNNRSSFDTDDPATRTTFYVTDISDRVTGMKLREAFSPFVYVTDAWVPRRRSSKGKVFGFVRCQKIKDPYPILQNLNDITIMESRISVSLALFDRAHKKIPYVNDEPVKKVWMPREKNVVDADFPPITLVYCGSSGSKKSLYLDDGEALYPAHCIGRAVVGRADSIGRLHSVKKMLAAAGFVEAAVSYVGGLSVLISFRDRGEMDAFLKSKEDVWKDTFVSVTPWTGQDFPFERIAVLKIMGLPIAVRDGAVYDKVGNLIGKVVWPSEFSWLAVDNSVGFSHVITRLPSRIDEEVAIRWRGSGIMCGWLRNNYLGCLSLQRSRPPEL</sequence>
<evidence type="ECO:0000256" key="1">
    <source>
        <dbReference type="PROSITE-ProRule" id="PRU00176"/>
    </source>
</evidence>
<dbReference type="Gramene" id="mRNA:HanXRQr2_Chr13g0572891">
    <property type="protein sequence ID" value="CDS:HanXRQr2_Chr13g0572891.1"/>
    <property type="gene ID" value="HanXRQr2_Chr13g0572891"/>
</dbReference>
<dbReference type="InterPro" id="IPR035979">
    <property type="entry name" value="RBD_domain_sf"/>
</dbReference>
<feature type="domain" description="RRM" evidence="2">
    <location>
        <begin position="24"/>
        <end position="101"/>
    </location>
</feature>
<keyword evidence="1" id="KW-0694">RNA-binding</keyword>
<evidence type="ECO:0000259" key="2">
    <source>
        <dbReference type="PROSITE" id="PS50102"/>
    </source>
</evidence>
<accession>A0A9K3EDX9</accession>
<keyword evidence="4" id="KW-1185">Reference proteome</keyword>
<dbReference type="GO" id="GO:0003723">
    <property type="term" value="F:RNA binding"/>
    <property type="evidence" value="ECO:0007669"/>
    <property type="project" value="UniProtKB-UniRule"/>
</dbReference>
<dbReference type="AlphaFoldDB" id="A0A9K3EDX9"/>
<dbReference type="SUPFAM" id="SSF54928">
    <property type="entry name" value="RNA-binding domain, RBD"/>
    <property type="match status" value="1"/>
</dbReference>